<evidence type="ECO:0000313" key="2">
    <source>
        <dbReference type="Proteomes" id="UP001162483"/>
    </source>
</evidence>
<reference evidence="1" key="1">
    <citation type="submission" date="2023-05" db="EMBL/GenBank/DDBJ databases">
        <authorList>
            <person name="Stuckert A."/>
        </authorList>
    </citation>
    <scope>NUCLEOTIDE SEQUENCE</scope>
</reference>
<gene>
    <name evidence="1" type="ORF">SPARVUS_LOCUS7050454</name>
</gene>
<dbReference type="Proteomes" id="UP001162483">
    <property type="component" value="Unassembled WGS sequence"/>
</dbReference>
<comment type="caution">
    <text evidence="1">The sequence shown here is derived from an EMBL/GenBank/DDBJ whole genome shotgun (WGS) entry which is preliminary data.</text>
</comment>
<organism evidence="1 2">
    <name type="scientific">Staurois parvus</name>
    <dbReference type="NCBI Taxonomy" id="386267"/>
    <lineage>
        <taxon>Eukaryota</taxon>
        <taxon>Metazoa</taxon>
        <taxon>Chordata</taxon>
        <taxon>Craniata</taxon>
        <taxon>Vertebrata</taxon>
        <taxon>Euteleostomi</taxon>
        <taxon>Amphibia</taxon>
        <taxon>Batrachia</taxon>
        <taxon>Anura</taxon>
        <taxon>Neobatrachia</taxon>
        <taxon>Ranoidea</taxon>
        <taxon>Ranidae</taxon>
        <taxon>Staurois</taxon>
    </lineage>
</organism>
<protein>
    <submittedName>
        <fullName evidence="1">Uncharacterized protein</fullName>
    </submittedName>
</protein>
<evidence type="ECO:0000313" key="1">
    <source>
        <dbReference type="EMBL" id="CAI9570095.1"/>
    </source>
</evidence>
<keyword evidence="2" id="KW-1185">Reference proteome</keyword>
<accession>A0ABN9DC01</accession>
<feature type="non-terminal residue" evidence="1">
    <location>
        <position position="76"/>
    </location>
</feature>
<sequence>MDSRARDTQGKKSLHFFKKHSPHGNLGSQYGCIFQCGWHAIRTNGTSGSTFLCAGGAAARIFAGIRSGTTRTDVNL</sequence>
<name>A0ABN9DC01_9NEOB</name>
<dbReference type="EMBL" id="CATNWA010014291">
    <property type="protein sequence ID" value="CAI9570095.1"/>
    <property type="molecule type" value="Genomic_DNA"/>
</dbReference>
<proteinExistence type="predicted"/>